<evidence type="ECO:0000313" key="4">
    <source>
        <dbReference type="Proteomes" id="UP000612893"/>
    </source>
</evidence>
<dbReference type="Pfam" id="PF23477">
    <property type="entry name" value="zf_Tbcl_2"/>
    <property type="match status" value="1"/>
</dbReference>
<evidence type="ECO:0000259" key="2">
    <source>
        <dbReference type="Pfam" id="PF23477"/>
    </source>
</evidence>
<dbReference type="RefSeq" id="WP_338202531.1">
    <property type="nucleotide sequence ID" value="NZ_JAEKNR010000140.1"/>
</dbReference>
<gene>
    <name evidence="3" type="ORF">JF922_13665</name>
</gene>
<dbReference type="AlphaFoldDB" id="A0A934K661"/>
<feature type="domain" description="CxxC-x17-CxxC" evidence="2">
    <location>
        <begin position="57"/>
        <end position="92"/>
    </location>
</feature>
<keyword evidence="4" id="KW-1185">Reference proteome</keyword>
<accession>A0A934K661</accession>
<dbReference type="InterPro" id="IPR025306">
    <property type="entry name" value="Zn-bnd_dom_prob"/>
</dbReference>
<dbReference type="InterPro" id="IPR026363">
    <property type="entry name" value="CxxC-x17-CxxC_dom"/>
</dbReference>
<name>A0A934K661_9BACT</name>
<sequence length="96" mass="10845">MTTFVDKSLTCRDCGIEFTFTAGEQEFYETKGLINEPGRCPECRALRREGRAVTRARSMHEVTCAVCGAATQVPFMPTQGRPVYCQDCFQQIRARN</sequence>
<reference evidence="3" key="1">
    <citation type="submission" date="2020-10" db="EMBL/GenBank/DDBJ databases">
        <title>Ca. Dormibacterota MAGs.</title>
        <authorList>
            <person name="Montgomery K."/>
        </authorList>
    </citation>
    <scope>NUCLEOTIDE SEQUENCE [LARGE SCALE GENOMIC DNA]</scope>
    <source>
        <strain evidence="3">SC8812_S17_10</strain>
    </source>
</reference>
<proteinExistence type="predicted"/>
<dbReference type="Pfam" id="PF13451">
    <property type="entry name" value="zf_Tbcl"/>
    <property type="match status" value="1"/>
</dbReference>
<evidence type="ECO:0000259" key="1">
    <source>
        <dbReference type="Pfam" id="PF13451"/>
    </source>
</evidence>
<organism evidence="3 4">
    <name type="scientific">Candidatus Nephthysia bennettiae</name>
    <dbReference type="NCBI Taxonomy" id="3127016"/>
    <lineage>
        <taxon>Bacteria</taxon>
        <taxon>Bacillati</taxon>
        <taxon>Candidatus Dormiibacterota</taxon>
        <taxon>Candidatus Dormibacteria</taxon>
        <taxon>Candidatus Dormibacterales</taxon>
        <taxon>Candidatus Dormibacteraceae</taxon>
        <taxon>Candidatus Nephthysia</taxon>
    </lineage>
</organism>
<dbReference type="NCBIfam" id="TIGR04272">
    <property type="entry name" value="cxxc_cxxc_Mbark"/>
    <property type="match status" value="1"/>
</dbReference>
<dbReference type="Proteomes" id="UP000612893">
    <property type="component" value="Unassembled WGS sequence"/>
</dbReference>
<feature type="domain" description="Probable zinc-binding" evidence="1">
    <location>
        <begin position="6"/>
        <end position="49"/>
    </location>
</feature>
<dbReference type="EMBL" id="JAEKNR010000140">
    <property type="protein sequence ID" value="MBJ7599110.1"/>
    <property type="molecule type" value="Genomic_DNA"/>
</dbReference>
<comment type="caution">
    <text evidence="3">The sequence shown here is derived from an EMBL/GenBank/DDBJ whole genome shotgun (WGS) entry which is preliminary data.</text>
</comment>
<evidence type="ECO:0000313" key="3">
    <source>
        <dbReference type="EMBL" id="MBJ7599110.1"/>
    </source>
</evidence>
<protein>
    <submittedName>
        <fullName evidence="3">Zinc-ribbon domain containing protein</fullName>
    </submittedName>
</protein>